<accession>A0A084UBS7</accession>
<gene>
    <name evidence="2" type="ORF">EL18_01447</name>
</gene>
<feature type="domain" description="Thioredoxin" evidence="1">
    <location>
        <begin position="5"/>
        <end position="164"/>
    </location>
</feature>
<dbReference type="PATRIC" id="fig|472175.3.peg.1458"/>
<dbReference type="InterPro" id="IPR036249">
    <property type="entry name" value="Thioredoxin-like_sf"/>
</dbReference>
<dbReference type="Gene3D" id="3.40.30.10">
    <property type="entry name" value="Glutaredoxin"/>
    <property type="match status" value="1"/>
</dbReference>
<organism evidence="2 3">
    <name type="scientific">Nitratireductor basaltis</name>
    <dbReference type="NCBI Taxonomy" id="472175"/>
    <lineage>
        <taxon>Bacteria</taxon>
        <taxon>Pseudomonadati</taxon>
        <taxon>Pseudomonadota</taxon>
        <taxon>Alphaproteobacteria</taxon>
        <taxon>Hyphomicrobiales</taxon>
        <taxon>Phyllobacteriaceae</taxon>
        <taxon>Nitratireductor</taxon>
    </lineage>
</organism>
<name>A0A084UBS7_9HYPH</name>
<dbReference type="OrthoDB" id="9809746at2"/>
<dbReference type="eggNOG" id="COG1225">
    <property type="taxonomic scope" value="Bacteria"/>
</dbReference>
<sequence>MNKPILPGSTAPALDVKSLNADHPFSIAQMEPKNFKLLFFYRGVHCPKCKDQLEELNERVEEFRKQGIEVAAISMDSEERARRQRQDWNIGNLRIGYEMSREDALNWGLYLSRKEKDAEPDLFSEPGIAVLYPDDTIYALYYQTVPFARPMLDDLLSGLDFIAKNDYPIRGKVA</sequence>
<dbReference type="RefSeq" id="WP_036481175.1">
    <property type="nucleotide sequence ID" value="NZ_JMQM01000001.1"/>
</dbReference>
<proteinExistence type="predicted"/>
<dbReference type="InterPro" id="IPR000866">
    <property type="entry name" value="AhpC/TSA"/>
</dbReference>
<evidence type="ECO:0000313" key="3">
    <source>
        <dbReference type="Proteomes" id="UP000053675"/>
    </source>
</evidence>
<protein>
    <submittedName>
        <fullName evidence="2">Redoxin</fullName>
    </submittedName>
</protein>
<dbReference type="Pfam" id="PF00578">
    <property type="entry name" value="AhpC-TSA"/>
    <property type="match status" value="1"/>
</dbReference>
<evidence type="ECO:0000313" key="2">
    <source>
        <dbReference type="EMBL" id="KFB10413.1"/>
    </source>
</evidence>
<dbReference type="PROSITE" id="PS51352">
    <property type="entry name" value="THIOREDOXIN_2"/>
    <property type="match status" value="1"/>
</dbReference>
<reference evidence="2 3" key="1">
    <citation type="submission" date="2014-05" db="EMBL/GenBank/DDBJ databases">
        <title>Draft Genome Sequence of Nitratireductor basaltis Strain UMTGB225, A Marine Bacterium Isolated from Green Barrel Tunicate.</title>
        <authorList>
            <person name="Gan H.Y."/>
        </authorList>
    </citation>
    <scope>NUCLEOTIDE SEQUENCE [LARGE SCALE GENOMIC DNA]</scope>
    <source>
        <strain evidence="2 3">UMTGB225</strain>
    </source>
</reference>
<dbReference type="EMBL" id="JMQM01000001">
    <property type="protein sequence ID" value="KFB10413.1"/>
    <property type="molecule type" value="Genomic_DNA"/>
</dbReference>
<dbReference type="AlphaFoldDB" id="A0A084UBS7"/>
<dbReference type="Proteomes" id="UP000053675">
    <property type="component" value="Unassembled WGS sequence"/>
</dbReference>
<dbReference type="STRING" id="472175.EL18_01447"/>
<dbReference type="GO" id="GO:0016491">
    <property type="term" value="F:oxidoreductase activity"/>
    <property type="evidence" value="ECO:0007669"/>
    <property type="project" value="InterPro"/>
</dbReference>
<keyword evidence="3" id="KW-1185">Reference proteome</keyword>
<dbReference type="GO" id="GO:0016209">
    <property type="term" value="F:antioxidant activity"/>
    <property type="evidence" value="ECO:0007669"/>
    <property type="project" value="InterPro"/>
</dbReference>
<comment type="caution">
    <text evidence="2">The sequence shown here is derived from an EMBL/GenBank/DDBJ whole genome shotgun (WGS) entry which is preliminary data.</text>
</comment>
<dbReference type="InterPro" id="IPR013766">
    <property type="entry name" value="Thioredoxin_domain"/>
</dbReference>
<evidence type="ECO:0000259" key="1">
    <source>
        <dbReference type="PROSITE" id="PS51352"/>
    </source>
</evidence>
<dbReference type="SUPFAM" id="SSF52833">
    <property type="entry name" value="Thioredoxin-like"/>
    <property type="match status" value="1"/>
</dbReference>